<dbReference type="GO" id="GO:0008270">
    <property type="term" value="F:zinc ion binding"/>
    <property type="evidence" value="ECO:0007669"/>
    <property type="project" value="UniProtKB-UniRule"/>
</dbReference>
<organism evidence="17 18">
    <name type="scientific">Candidatus Merdivivens faecigallinarum</name>
    <dbReference type="NCBI Taxonomy" id="2840871"/>
    <lineage>
        <taxon>Bacteria</taxon>
        <taxon>Pseudomonadati</taxon>
        <taxon>Bacteroidota</taxon>
        <taxon>Bacteroidia</taxon>
        <taxon>Bacteroidales</taxon>
        <taxon>Muribaculaceae</taxon>
        <taxon>Muribaculaceae incertae sedis</taxon>
        <taxon>Candidatus Merdivivens</taxon>
    </lineage>
</organism>
<dbReference type="InterPro" id="IPR050219">
    <property type="entry name" value="DnaG_primase"/>
</dbReference>
<dbReference type="InterPro" id="IPR019475">
    <property type="entry name" value="DNA_primase_DnaB-bd"/>
</dbReference>
<keyword evidence="10 12" id="KW-0238">DNA-binding</keyword>
<dbReference type="PIRSF" id="PIRSF002811">
    <property type="entry name" value="DnaG"/>
    <property type="match status" value="1"/>
</dbReference>
<keyword evidence="8 12" id="KW-0862">Zinc</keyword>
<feature type="compositionally biased region" description="Polar residues" evidence="15">
    <location>
        <begin position="444"/>
        <end position="454"/>
    </location>
</feature>
<feature type="zinc finger region" description="CHC2-type" evidence="12 14">
    <location>
        <begin position="37"/>
        <end position="61"/>
    </location>
</feature>
<accession>A0A9D9IZZ8</accession>
<keyword evidence="11 12" id="KW-0804">Transcription</keyword>
<evidence type="ECO:0000256" key="8">
    <source>
        <dbReference type="ARBA" id="ARBA00022833"/>
    </source>
</evidence>
<comment type="caution">
    <text evidence="17">The sequence shown here is derived from an EMBL/GenBank/DDBJ whole genome shotgun (WGS) entry which is preliminary data.</text>
</comment>
<keyword evidence="9" id="KW-0460">Magnesium</keyword>
<gene>
    <name evidence="12 17" type="primary">dnaG</name>
    <name evidence="17" type="ORF">IAC87_01970</name>
</gene>
<dbReference type="EMBL" id="JADILY010000039">
    <property type="protein sequence ID" value="MBO8481296.1"/>
    <property type="molecule type" value="Genomic_DNA"/>
</dbReference>
<dbReference type="InterPro" id="IPR034151">
    <property type="entry name" value="TOPRIM_DnaG_bac"/>
</dbReference>
<dbReference type="GO" id="GO:0003677">
    <property type="term" value="F:DNA binding"/>
    <property type="evidence" value="ECO:0007669"/>
    <property type="project" value="UniProtKB-KW"/>
</dbReference>
<protein>
    <recommendedName>
        <fullName evidence="12 13">DNA primase</fullName>
        <ecNumber evidence="12">2.7.7.101</ecNumber>
    </recommendedName>
</protein>
<keyword evidence="1 12" id="KW-0240">DNA-directed RNA polymerase</keyword>
<dbReference type="Pfam" id="PF08275">
    <property type="entry name" value="DNAG_N"/>
    <property type="match status" value="1"/>
</dbReference>
<keyword evidence="2 12" id="KW-0639">Primosome</keyword>
<comment type="cofactor">
    <cofactor evidence="12 13 14">
        <name>Zn(2+)</name>
        <dbReference type="ChEBI" id="CHEBI:29105"/>
    </cofactor>
    <text evidence="12 13 14">Binds 1 zinc ion per monomer.</text>
</comment>
<dbReference type="InterPro" id="IPR036977">
    <property type="entry name" value="DNA_primase_Znf_CHC2"/>
</dbReference>
<dbReference type="HAMAP" id="MF_00974">
    <property type="entry name" value="DNA_primase_DnaG"/>
    <property type="match status" value="1"/>
</dbReference>
<comment type="similarity">
    <text evidence="12 13">Belongs to the DnaG primase family.</text>
</comment>
<dbReference type="GO" id="GO:1990077">
    <property type="term" value="C:primosome complex"/>
    <property type="evidence" value="ECO:0007669"/>
    <property type="project" value="UniProtKB-KW"/>
</dbReference>
<evidence type="ECO:0000256" key="4">
    <source>
        <dbReference type="ARBA" id="ARBA00022695"/>
    </source>
</evidence>
<dbReference type="PANTHER" id="PTHR30313:SF2">
    <property type="entry name" value="DNA PRIMASE"/>
    <property type="match status" value="1"/>
</dbReference>
<dbReference type="FunFam" id="3.90.580.10:FF:000001">
    <property type="entry name" value="DNA primase"/>
    <property type="match status" value="1"/>
</dbReference>
<dbReference type="Gene3D" id="3.40.1360.10">
    <property type="match status" value="1"/>
</dbReference>
<dbReference type="Pfam" id="PF13155">
    <property type="entry name" value="Toprim_2"/>
    <property type="match status" value="1"/>
</dbReference>
<dbReference type="FunFam" id="3.40.1360.10:FF:000002">
    <property type="entry name" value="DNA primase"/>
    <property type="match status" value="1"/>
</dbReference>
<dbReference type="SUPFAM" id="SSF56731">
    <property type="entry name" value="DNA primase core"/>
    <property type="match status" value="1"/>
</dbReference>
<dbReference type="InterPro" id="IPR037068">
    <property type="entry name" value="DNA_primase_core_N_sf"/>
</dbReference>
<evidence type="ECO:0000259" key="16">
    <source>
        <dbReference type="PROSITE" id="PS50880"/>
    </source>
</evidence>
<dbReference type="InterPro" id="IPR006295">
    <property type="entry name" value="DNA_primase_DnaG"/>
</dbReference>
<keyword evidence="4 12" id="KW-0548">Nucleotidyltransferase</keyword>
<dbReference type="EC" id="2.7.7.101" evidence="12"/>
<dbReference type="PROSITE" id="PS50880">
    <property type="entry name" value="TOPRIM"/>
    <property type="match status" value="1"/>
</dbReference>
<proteinExistence type="inferred from homology"/>
<comment type="subunit">
    <text evidence="12">Monomer. Interacts with DnaB.</text>
</comment>
<dbReference type="Pfam" id="PF01807">
    <property type="entry name" value="Zn_ribbon_DnaG"/>
    <property type="match status" value="1"/>
</dbReference>
<feature type="compositionally biased region" description="Basic and acidic residues" evidence="15">
    <location>
        <begin position="455"/>
        <end position="471"/>
    </location>
</feature>
<feature type="domain" description="Toprim" evidence="16">
    <location>
        <begin position="262"/>
        <end position="343"/>
    </location>
</feature>
<evidence type="ECO:0000256" key="5">
    <source>
        <dbReference type="ARBA" id="ARBA00022705"/>
    </source>
</evidence>
<comment type="function">
    <text evidence="12 13">RNA polymerase that catalyzes the synthesis of short RNA molecules used as primers for DNA polymerase during DNA replication.</text>
</comment>
<evidence type="ECO:0000256" key="1">
    <source>
        <dbReference type="ARBA" id="ARBA00022478"/>
    </source>
</evidence>
<evidence type="ECO:0000256" key="15">
    <source>
        <dbReference type="SAM" id="MobiDB-lite"/>
    </source>
</evidence>
<dbReference type="InterPro" id="IPR030846">
    <property type="entry name" value="DnaG_bac"/>
</dbReference>
<dbReference type="AlphaFoldDB" id="A0A9D9IZZ8"/>
<evidence type="ECO:0000313" key="18">
    <source>
        <dbReference type="Proteomes" id="UP000823772"/>
    </source>
</evidence>
<evidence type="ECO:0000256" key="2">
    <source>
        <dbReference type="ARBA" id="ARBA00022515"/>
    </source>
</evidence>
<evidence type="ECO:0000256" key="10">
    <source>
        <dbReference type="ARBA" id="ARBA00023125"/>
    </source>
</evidence>
<evidence type="ECO:0000256" key="11">
    <source>
        <dbReference type="ARBA" id="ARBA00023163"/>
    </source>
</evidence>
<evidence type="ECO:0000256" key="6">
    <source>
        <dbReference type="ARBA" id="ARBA00022723"/>
    </source>
</evidence>
<sequence>MINQETIQKILDATQIVDVIGEFVSLRRRGANYVACCPFHDEKTPSFSVSPSKGIFKCFGCGKGGDAVHFIMEHEHLSYPEALKWLAAKYHIDVVEKEETAEEIASRMKSESMMLVNEFAAKYFAKTLLDTPEGRAVGLSYFREKRRLREDTIRLFGLGYSPAKRDSFAKEAIANGYKPEFLTATGLCIEKENGGGLYDRFFERVIFPIHSLSGRVIAFGGRTLKADKTIAKYVNSPESEIYLKRRSLYGIYFAKGEISKKDKCLLVEGYLDVISMHQAGITNVVASSGTSLTTEQIRLIRRFTSNITILYDGDSAGIKASLRGIDLVLEEGMNVKIVLIPDGDDPDSFSMKHTREEVEEFISGHEQDFIDFKASLLLEEAGDDPRKRAGLINSISTSIAVIPDAIARSLYAERCAAMFGIEPDLVFERVRTLREEKKARESTKAQSPAMSRTVQETKADESRHEGRKEETYGEDGLINDRFFAPCEKEIAYYLVKFGDEKLKFPPGSVEYDPENPDYTVTVAEYIKNSMSEDGLEMRNRLYSEIYDEYFRNAPVYGKEIISYFLHHPNENIAEETLDYVYDRHVITIKEFADTVPDETATLSETVPKLMCIYKSKVVDAMLREITEEIASAQKENDREKIEGLTGKFMRISGLKNYYSKLLKRLTI</sequence>
<dbReference type="GO" id="GO:0003899">
    <property type="term" value="F:DNA-directed RNA polymerase activity"/>
    <property type="evidence" value="ECO:0007669"/>
    <property type="project" value="UniProtKB-UniRule"/>
</dbReference>
<dbReference type="Gene3D" id="3.90.580.10">
    <property type="entry name" value="Zinc finger, CHC2-type domain"/>
    <property type="match status" value="1"/>
</dbReference>
<dbReference type="InterPro" id="IPR013264">
    <property type="entry name" value="DNAG_N"/>
</dbReference>
<dbReference type="InterPro" id="IPR002694">
    <property type="entry name" value="Znf_CHC2"/>
</dbReference>
<reference evidence="17" key="1">
    <citation type="submission" date="2020-10" db="EMBL/GenBank/DDBJ databases">
        <authorList>
            <person name="Gilroy R."/>
        </authorList>
    </citation>
    <scope>NUCLEOTIDE SEQUENCE</scope>
    <source>
        <strain evidence="17">B3-2255</strain>
    </source>
</reference>
<dbReference type="GO" id="GO:0005737">
    <property type="term" value="C:cytoplasm"/>
    <property type="evidence" value="ECO:0007669"/>
    <property type="project" value="TreeGrafter"/>
</dbReference>
<name>A0A9D9IZZ8_9BACT</name>
<dbReference type="Gene3D" id="3.90.980.10">
    <property type="entry name" value="DNA primase, catalytic core, N-terminal domain"/>
    <property type="match status" value="1"/>
</dbReference>
<evidence type="ECO:0000313" key="17">
    <source>
        <dbReference type="EMBL" id="MBO8481296.1"/>
    </source>
</evidence>
<dbReference type="InterPro" id="IPR006171">
    <property type="entry name" value="TOPRIM_dom"/>
</dbReference>
<dbReference type="CDD" id="cd03364">
    <property type="entry name" value="TOPRIM_DnaG_primases"/>
    <property type="match status" value="1"/>
</dbReference>
<dbReference type="NCBIfam" id="TIGR01391">
    <property type="entry name" value="dnaG"/>
    <property type="match status" value="1"/>
</dbReference>
<comment type="catalytic activity">
    <reaction evidence="12">
        <text>ssDNA + n NTP = ssDNA/pppN(pN)n-1 hybrid + (n-1) diphosphate.</text>
        <dbReference type="EC" id="2.7.7.101"/>
    </reaction>
</comment>
<evidence type="ECO:0000256" key="9">
    <source>
        <dbReference type="ARBA" id="ARBA00022842"/>
    </source>
</evidence>
<dbReference type="GO" id="GO:0006269">
    <property type="term" value="P:DNA replication, synthesis of primer"/>
    <property type="evidence" value="ECO:0007669"/>
    <property type="project" value="UniProtKB-UniRule"/>
</dbReference>
<evidence type="ECO:0000256" key="7">
    <source>
        <dbReference type="ARBA" id="ARBA00022771"/>
    </source>
</evidence>
<evidence type="ECO:0000256" key="3">
    <source>
        <dbReference type="ARBA" id="ARBA00022679"/>
    </source>
</evidence>
<feature type="region of interest" description="Disordered" evidence="15">
    <location>
        <begin position="437"/>
        <end position="471"/>
    </location>
</feature>
<dbReference type="PANTHER" id="PTHR30313">
    <property type="entry name" value="DNA PRIMASE"/>
    <property type="match status" value="1"/>
</dbReference>
<keyword evidence="5 12" id="KW-0235">DNA replication</keyword>
<reference evidence="17" key="2">
    <citation type="journal article" date="2021" name="PeerJ">
        <title>Extensive microbial diversity within the chicken gut microbiome revealed by metagenomics and culture.</title>
        <authorList>
            <person name="Gilroy R."/>
            <person name="Ravi A."/>
            <person name="Getino M."/>
            <person name="Pursley I."/>
            <person name="Horton D.L."/>
            <person name="Alikhan N.F."/>
            <person name="Baker D."/>
            <person name="Gharbi K."/>
            <person name="Hall N."/>
            <person name="Watson M."/>
            <person name="Adriaenssens E.M."/>
            <person name="Foster-Nyarko E."/>
            <person name="Jarju S."/>
            <person name="Secka A."/>
            <person name="Antonio M."/>
            <person name="Oren A."/>
            <person name="Chaudhuri R.R."/>
            <person name="La Ragione R."/>
            <person name="Hildebrand F."/>
            <person name="Pallen M.J."/>
        </authorList>
    </citation>
    <scope>NUCLEOTIDE SEQUENCE</scope>
    <source>
        <strain evidence="17">B3-2255</strain>
    </source>
</reference>
<comment type="domain">
    <text evidence="12">Contains an N-terminal zinc-binding domain, a central core domain that contains the primase activity, and a C-terminal DnaB-binding domain.</text>
</comment>
<evidence type="ECO:0000256" key="13">
    <source>
        <dbReference type="PIRNR" id="PIRNR002811"/>
    </source>
</evidence>
<evidence type="ECO:0000256" key="12">
    <source>
        <dbReference type="HAMAP-Rule" id="MF_00974"/>
    </source>
</evidence>
<dbReference type="SMART" id="SM00493">
    <property type="entry name" value="TOPRIM"/>
    <property type="match status" value="1"/>
</dbReference>
<dbReference type="SMART" id="SM00400">
    <property type="entry name" value="ZnF_CHCC"/>
    <property type="match status" value="1"/>
</dbReference>
<keyword evidence="6 12" id="KW-0479">Metal-binding</keyword>
<dbReference type="Proteomes" id="UP000823772">
    <property type="component" value="Unassembled WGS sequence"/>
</dbReference>
<dbReference type="Pfam" id="PF10410">
    <property type="entry name" value="DnaB_bind"/>
    <property type="match status" value="1"/>
</dbReference>
<evidence type="ECO:0000256" key="14">
    <source>
        <dbReference type="PIRSR" id="PIRSR002811-1"/>
    </source>
</evidence>
<keyword evidence="3 12" id="KW-0808">Transferase</keyword>
<dbReference type="GO" id="GO:0000428">
    <property type="term" value="C:DNA-directed RNA polymerase complex"/>
    <property type="evidence" value="ECO:0007669"/>
    <property type="project" value="UniProtKB-KW"/>
</dbReference>
<keyword evidence="7 12" id="KW-0863">Zinc-finger</keyword>
<dbReference type="SUPFAM" id="SSF57783">
    <property type="entry name" value="Zinc beta-ribbon"/>
    <property type="match status" value="1"/>
</dbReference>